<dbReference type="AlphaFoldDB" id="A0AA41QXV9"/>
<evidence type="ECO:0000256" key="3">
    <source>
        <dbReference type="ARBA" id="ARBA00022741"/>
    </source>
</evidence>
<evidence type="ECO:0000256" key="5">
    <source>
        <dbReference type="ARBA" id="ARBA00034531"/>
    </source>
</evidence>
<sequence>MSEQDYIPGTCVIKNLIRRTESSPYGSPDPRVLAEAENFYVSTRIAELRTAPIAGTFTFGHMRAIHKHLFQDVYAWAGEPRNVPMTKQDTAYASPTEMPALLREQYTRLAAEHRLRGINDRAEFTRKLAGYWGEINHGHAFREGNTRTQTVFFEQLAEHAGWKLDVARLSPHHAESVYQDFVDARFEHQRVRGTGTLSAQEAASELANVLGQLIEPDPSAECCRRRGVPLTEPTSQATATVARLRARSPELRNMKLDPYGLDEEPEQDTSTESGFQP</sequence>
<evidence type="ECO:0000256" key="7">
    <source>
        <dbReference type="ARBA" id="ARBA00048696"/>
    </source>
</evidence>
<dbReference type="GO" id="GO:0051302">
    <property type="term" value="P:regulation of cell division"/>
    <property type="evidence" value="ECO:0007669"/>
    <property type="project" value="TreeGrafter"/>
</dbReference>
<dbReference type="RefSeq" id="WP_243013172.1">
    <property type="nucleotide sequence ID" value="NZ_JALGAR010000006.1"/>
</dbReference>
<dbReference type="PROSITE" id="PS51459">
    <property type="entry name" value="FIDO"/>
    <property type="match status" value="1"/>
</dbReference>
<name>A0AA41QXV9_9MICO</name>
<evidence type="ECO:0000259" key="9">
    <source>
        <dbReference type="PROSITE" id="PS51459"/>
    </source>
</evidence>
<dbReference type="SUPFAM" id="SSF140931">
    <property type="entry name" value="Fic-like"/>
    <property type="match status" value="1"/>
</dbReference>
<comment type="catalytic activity">
    <reaction evidence="6">
        <text>L-threonyl-[protein] + ATP = 3-O-(5'-adenylyl)-L-threonyl-[protein] + diphosphate</text>
        <dbReference type="Rhea" id="RHEA:54292"/>
        <dbReference type="Rhea" id="RHEA-COMP:11060"/>
        <dbReference type="Rhea" id="RHEA-COMP:13847"/>
        <dbReference type="ChEBI" id="CHEBI:30013"/>
        <dbReference type="ChEBI" id="CHEBI:30616"/>
        <dbReference type="ChEBI" id="CHEBI:33019"/>
        <dbReference type="ChEBI" id="CHEBI:138113"/>
        <dbReference type="EC" id="2.7.7.108"/>
    </reaction>
</comment>
<dbReference type="PANTHER" id="PTHR39560:SF1">
    <property type="entry name" value="PROTEIN ADENYLYLTRANSFERASE FIC-RELATED"/>
    <property type="match status" value="1"/>
</dbReference>
<keyword evidence="2" id="KW-0548">Nucleotidyltransferase</keyword>
<gene>
    <name evidence="10" type="ORF">MQH31_17895</name>
</gene>
<keyword evidence="11" id="KW-1185">Reference proteome</keyword>
<evidence type="ECO:0000256" key="4">
    <source>
        <dbReference type="ARBA" id="ARBA00022840"/>
    </source>
</evidence>
<dbReference type="InterPro" id="IPR036597">
    <property type="entry name" value="Fido-like_dom_sf"/>
</dbReference>
<dbReference type="Proteomes" id="UP001165341">
    <property type="component" value="Unassembled WGS sequence"/>
</dbReference>
<accession>A0AA41QXV9</accession>
<evidence type="ECO:0000256" key="1">
    <source>
        <dbReference type="ARBA" id="ARBA00022679"/>
    </source>
</evidence>
<evidence type="ECO:0000256" key="6">
    <source>
        <dbReference type="ARBA" id="ARBA00047939"/>
    </source>
</evidence>
<protein>
    <recommendedName>
        <fullName evidence="5">protein adenylyltransferase</fullName>
        <ecNumber evidence="5">2.7.7.108</ecNumber>
    </recommendedName>
</protein>
<organism evidence="10 11">
    <name type="scientific">Cryobacterium zhongshanensis</name>
    <dbReference type="NCBI Taxonomy" id="2928153"/>
    <lineage>
        <taxon>Bacteria</taxon>
        <taxon>Bacillati</taxon>
        <taxon>Actinomycetota</taxon>
        <taxon>Actinomycetes</taxon>
        <taxon>Micrococcales</taxon>
        <taxon>Microbacteriaceae</taxon>
        <taxon>Cryobacterium</taxon>
    </lineage>
</organism>
<dbReference type="EMBL" id="JALGAR010000006">
    <property type="protein sequence ID" value="MCI4659681.1"/>
    <property type="molecule type" value="Genomic_DNA"/>
</dbReference>
<keyword evidence="3" id="KW-0547">Nucleotide-binding</keyword>
<comment type="catalytic activity">
    <reaction evidence="7">
        <text>L-tyrosyl-[protein] + ATP = O-(5'-adenylyl)-L-tyrosyl-[protein] + diphosphate</text>
        <dbReference type="Rhea" id="RHEA:54288"/>
        <dbReference type="Rhea" id="RHEA-COMP:10136"/>
        <dbReference type="Rhea" id="RHEA-COMP:13846"/>
        <dbReference type="ChEBI" id="CHEBI:30616"/>
        <dbReference type="ChEBI" id="CHEBI:33019"/>
        <dbReference type="ChEBI" id="CHEBI:46858"/>
        <dbReference type="ChEBI" id="CHEBI:83624"/>
        <dbReference type="EC" id="2.7.7.108"/>
    </reaction>
</comment>
<proteinExistence type="predicted"/>
<dbReference type="InterPro" id="IPR003812">
    <property type="entry name" value="Fido"/>
</dbReference>
<evidence type="ECO:0000256" key="8">
    <source>
        <dbReference type="SAM" id="MobiDB-lite"/>
    </source>
</evidence>
<dbReference type="EC" id="2.7.7.108" evidence="5"/>
<dbReference type="GO" id="GO:0005524">
    <property type="term" value="F:ATP binding"/>
    <property type="evidence" value="ECO:0007669"/>
    <property type="project" value="UniProtKB-KW"/>
</dbReference>
<dbReference type="Gene3D" id="1.10.3290.10">
    <property type="entry name" value="Fido-like domain"/>
    <property type="match status" value="1"/>
</dbReference>
<comment type="caution">
    <text evidence="10">The sequence shown here is derived from an EMBL/GenBank/DDBJ whole genome shotgun (WGS) entry which is preliminary data.</text>
</comment>
<dbReference type="GO" id="GO:0070733">
    <property type="term" value="F:AMPylase activity"/>
    <property type="evidence" value="ECO:0007669"/>
    <property type="project" value="UniProtKB-EC"/>
</dbReference>
<feature type="region of interest" description="Disordered" evidence="8">
    <location>
        <begin position="248"/>
        <end position="277"/>
    </location>
</feature>
<evidence type="ECO:0000313" key="11">
    <source>
        <dbReference type="Proteomes" id="UP001165341"/>
    </source>
</evidence>
<dbReference type="Pfam" id="PF02661">
    <property type="entry name" value="Fic"/>
    <property type="match status" value="1"/>
</dbReference>
<evidence type="ECO:0000256" key="2">
    <source>
        <dbReference type="ARBA" id="ARBA00022695"/>
    </source>
</evidence>
<evidence type="ECO:0000313" key="10">
    <source>
        <dbReference type="EMBL" id="MCI4659681.1"/>
    </source>
</evidence>
<keyword evidence="4" id="KW-0067">ATP-binding</keyword>
<feature type="domain" description="Fido" evidence="9">
    <location>
        <begin position="57"/>
        <end position="212"/>
    </location>
</feature>
<keyword evidence="1" id="KW-0808">Transferase</keyword>
<dbReference type="PANTHER" id="PTHR39560">
    <property type="entry name" value="PROTEIN ADENYLYLTRANSFERASE FIC-RELATED"/>
    <property type="match status" value="1"/>
</dbReference>
<feature type="compositionally biased region" description="Acidic residues" evidence="8">
    <location>
        <begin position="260"/>
        <end position="269"/>
    </location>
</feature>
<reference evidence="10" key="1">
    <citation type="submission" date="2022-03" db="EMBL/GenBank/DDBJ databases">
        <title>Cryobacterium sp. nov. strain ZS14-85, isolated from Antarctic soil.</title>
        <authorList>
            <person name="Li J."/>
            <person name="Niu G."/>
        </authorList>
    </citation>
    <scope>NUCLEOTIDE SEQUENCE</scope>
    <source>
        <strain evidence="10">ZS14-85</strain>
    </source>
</reference>